<dbReference type="Gene3D" id="2.30.29.30">
    <property type="entry name" value="Pleckstrin-homology domain (PH domain)/Phosphotyrosine-binding domain (PTB)"/>
    <property type="match status" value="1"/>
</dbReference>
<dbReference type="GO" id="GO:0006397">
    <property type="term" value="P:mRNA processing"/>
    <property type="evidence" value="ECO:0007669"/>
    <property type="project" value="UniProtKB-KW"/>
</dbReference>
<evidence type="ECO:0000256" key="2">
    <source>
        <dbReference type="ARBA" id="ARBA00008778"/>
    </source>
</evidence>
<evidence type="ECO:0008006" key="7">
    <source>
        <dbReference type="Google" id="ProtNLM"/>
    </source>
</evidence>
<dbReference type="CDD" id="cd09804">
    <property type="entry name" value="Dcp1"/>
    <property type="match status" value="1"/>
</dbReference>
<keyword evidence="3" id="KW-0963">Cytoplasm</keyword>
<dbReference type="GO" id="GO:0008047">
    <property type="term" value="F:enzyme activator activity"/>
    <property type="evidence" value="ECO:0007669"/>
    <property type="project" value="InterPro"/>
</dbReference>
<dbReference type="PANTHER" id="PTHR16290:SF0">
    <property type="entry name" value="DECAPPING PROTEIN 1, ISOFORM A"/>
    <property type="match status" value="1"/>
</dbReference>
<proteinExistence type="inferred from homology"/>
<dbReference type="GO" id="GO:0000932">
    <property type="term" value="C:P-body"/>
    <property type="evidence" value="ECO:0007669"/>
    <property type="project" value="TreeGrafter"/>
</dbReference>
<name>A0A7R9T0Z4_9CHLO</name>
<dbReference type="InterPro" id="IPR010334">
    <property type="entry name" value="Dcp1"/>
</dbReference>
<dbReference type="SUPFAM" id="SSF50729">
    <property type="entry name" value="PH domain-like"/>
    <property type="match status" value="1"/>
</dbReference>
<dbReference type="InterPro" id="IPR011993">
    <property type="entry name" value="PH-like_dom_sf"/>
</dbReference>
<evidence type="ECO:0000256" key="4">
    <source>
        <dbReference type="ARBA" id="ARBA00022664"/>
    </source>
</evidence>
<dbReference type="EMBL" id="HBDX01002421">
    <property type="protein sequence ID" value="CAD8221361.1"/>
    <property type="molecule type" value="Transcribed_RNA"/>
</dbReference>
<gene>
    <name evidence="6" type="ORF">OLUC0939_LOCUS2081</name>
</gene>
<dbReference type="GO" id="GO:0000290">
    <property type="term" value="P:deadenylation-dependent decapping of nuclear-transcribed mRNA"/>
    <property type="evidence" value="ECO:0007669"/>
    <property type="project" value="InterPro"/>
</dbReference>
<sequence length="272" mass="28972">MPPRTVKPKLDDAPAALALTDATSAMNLRVLRKEDDAIERIVAHSKHAVLYGFDADARQWARKNVEGALFVVRRATEPRDAFVVLNRCGTENLRQRVGGAGFELERSPPYLMYRVGREVNGIWFHDAEECEAMSAVLEGVLAEARARGEGNEVGSETRTTTEAAARLFASATTTKATSATTGGDLMAQLMGSVSIGNGARGSESVAPTRVLQPPRKITGTSASAPRTKSVAKSAPPTTSSALNPAAVRAAMSELIEDDEFIGLITRALAKHA</sequence>
<keyword evidence="4" id="KW-0507">mRNA processing</keyword>
<evidence type="ECO:0000256" key="1">
    <source>
        <dbReference type="ARBA" id="ARBA00004496"/>
    </source>
</evidence>
<dbReference type="Pfam" id="PF06058">
    <property type="entry name" value="DCP1"/>
    <property type="match status" value="1"/>
</dbReference>
<reference evidence="6" key="1">
    <citation type="submission" date="2021-01" db="EMBL/GenBank/DDBJ databases">
        <authorList>
            <person name="Corre E."/>
            <person name="Pelletier E."/>
            <person name="Niang G."/>
            <person name="Scheremetjew M."/>
            <person name="Finn R."/>
            <person name="Kale V."/>
            <person name="Holt S."/>
            <person name="Cochrane G."/>
            <person name="Meng A."/>
            <person name="Brown T."/>
            <person name="Cohen L."/>
        </authorList>
    </citation>
    <scope>NUCLEOTIDE SEQUENCE</scope>
    <source>
        <strain evidence="6">Clade-A-BCC118000</strain>
    </source>
</reference>
<organism evidence="6">
    <name type="scientific">Ostreococcus sp. 'lucimarinus'</name>
    <dbReference type="NCBI Taxonomy" id="242159"/>
    <lineage>
        <taxon>Eukaryota</taxon>
        <taxon>Viridiplantae</taxon>
        <taxon>Chlorophyta</taxon>
        <taxon>Mamiellophyceae</taxon>
        <taxon>Mamiellales</taxon>
        <taxon>Bathycoccaceae</taxon>
        <taxon>Ostreococcus</taxon>
    </lineage>
</organism>
<evidence type="ECO:0000256" key="5">
    <source>
        <dbReference type="SAM" id="MobiDB-lite"/>
    </source>
</evidence>
<evidence type="ECO:0000313" key="6">
    <source>
        <dbReference type="EMBL" id="CAD8221361.1"/>
    </source>
</evidence>
<dbReference type="AlphaFoldDB" id="A0A7R9T0Z4"/>
<evidence type="ECO:0000256" key="3">
    <source>
        <dbReference type="ARBA" id="ARBA00022490"/>
    </source>
</evidence>
<dbReference type="GO" id="GO:0031087">
    <property type="term" value="P:deadenylation-independent decapping of nuclear-transcribed mRNA"/>
    <property type="evidence" value="ECO:0007669"/>
    <property type="project" value="TreeGrafter"/>
</dbReference>
<dbReference type="PANTHER" id="PTHR16290">
    <property type="entry name" value="TRANSCRIPTION FACTOR SMIF DECAPPING ENZYME DCP1"/>
    <property type="match status" value="1"/>
</dbReference>
<dbReference type="GO" id="GO:0003729">
    <property type="term" value="F:mRNA binding"/>
    <property type="evidence" value="ECO:0007669"/>
    <property type="project" value="TreeGrafter"/>
</dbReference>
<comment type="subcellular location">
    <subcellularLocation>
        <location evidence="1">Cytoplasm</location>
    </subcellularLocation>
</comment>
<accession>A0A7R9T0Z4</accession>
<comment type="similarity">
    <text evidence="2">Belongs to the DCP1 family.</text>
</comment>
<feature type="region of interest" description="Disordered" evidence="5">
    <location>
        <begin position="212"/>
        <end position="240"/>
    </location>
</feature>
<protein>
    <recommendedName>
        <fullName evidence="7">WH1 domain-containing protein</fullName>
    </recommendedName>
</protein>